<evidence type="ECO:0000313" key="3">
    <source>
        <dbReference type="Proteomes" id="UP000185904"/>
    </source>
</evidence>
<dbReference type="GeneID" id="34583478"/>
<feature type="region of interest" description="Disordered" evidence="1">
    <location>
        <begin position="94"/>
        <end position="115"/>
    </location>
</feature>
<feature type="compositionally biased region" description="Low complexity" evidence="1">
    <location>
        <begin position="98"/>
        <end position="114"/>
    </location>
</feature>
<keyword evidence="3" id="KW-1185">Reference proteome</keyword>
<comment type="caution">
    <text evidence="2">The sequence shown here is derived from an EMBL/GenBank/DDBJ whole genome shotgun (WGS) entry which is preliminary data.</text>
</comment>
<proteinExistence type="predicted"/>
<dbReference type="RefSeq" id="XP_022505327.1">
    <property type="nucleotide sequence ID" value="XM_022638362.1"/>
</dbReference>
<protein>
    <submittedName>
        <fullName evidence="2">Uncharacterized protein</fullName>
    </submittedName>
</protein>
<accession>A0A178DGY9</accession>
<dbReference type="Proteomes" id="UP000185904">
    <property type="component" value="Unassembled WGS sequence"/>
</dbReference>
<gene>
    <name evidence="2" type="ORF">AYO20_00051</name>
</gene>
<dbReference type="EMBL" id="LVCJ01000001">
    <property type="protein sequence ID" value="OAL40315.1"/>
    <property type="molecule type" value="Genomic_DNA"/>
</dbReference>
<organism evidence="2 3">
    <name type="scientific">Fonsecaea nubica</name>
    <dbReference type="NCBI Taxonomy" id="856822"/>
    <lineage>
        <taxon>Eukaryota</taxon>
        <taxon>Fungi</taxon>
        <taxon>Dikarya</taxon>
        <taxon>Ascomycota</taxon>
        <taxon>Pezizomycotina</taxon>
        <taxon>Eurotiomycetes</taxon>
        <taxon>Chaetothyriomycetidae</taxon>
        <taxon>Chaetothyriales</taxon>
        <taxon>Herpotrichiellaceae</taxon>
        <taxon>Fonsecaea</taxon>
    </lineage>
</organism>
<name>A0A178DGY9_9EURO</name>
<evidence type="ECO:0000313" key="2">
    <source>
        <dbReference type="EMBL" id="OAL40315.1"/>
    </source>
</evidence>
<reference evidence="2 3" key="1">
    <citation type="submission" date="2016-03" db="EMBL/GenBank/DDBJ databases">
        <title>The draft genome sequence of Fonsecaea nubica causative agent of cutaneous subcutaneous infection in human host.</title>
        <authorList>
            <person name="Costa F."/>
            <person name="Sybren D.H."/>
            <person name="Raittz R.T."/>
            <person name="Weiss V.A."/>
            <person name="Leao A.C."/>
            <person name="Gomes R."/>
            <person name="De Souza E.M."/>
            <person name="Pedrosa F.O."/>
            <person name="Steffens M.B."/>
            <person name="Bombassaro A."/>
            <person name="Tadra-Sfeir M.Z."/>
            <person name="Moreno L.F."/>
            <person name="Najafzadeh M.J."/>
            <person name="Felipe M.S."/>
            <person name="Teixeira M."/>
            <person name="Sun J."/>
            <person name="Xi L."/>
            <person name="Castro M.A."/>
            <person name="Vicente V.A."/>
        </authorList>
    </citation>
    <scope>NUCLEOTIDE SEQUENCE [LARGE SCALE GENOMIC DNA]</scope>
    <source>
        <strain evidence="2 3">CBS 269.64</strain>
    </source>
</reference>
<evidence type="ECO:0000256" key="1">
    <source>
        <dbReference type="SAM" id="MobiDB-lite"/>
    </source>
</evidence>
<dbReference type="AlphaFoldDB" id="A0A178DGY9"/>
<dbReference type="OrthoDB" id="10470597at2759"/>
<sequence length="183" mass="20492">MQIIATDDDFRLTVEKVLLRAEDMVQDIDEEGRLLNQWSLRNSPDSKDIGPECKEVLRQLIKKFPEYSKHFTKEPLPLQPDYTTANPIEIEEAPANHQQTASKQTTKSTAIKQTPSTTIPFEKLEEQCYGVVMDSNREPHPLKIPVGYILVIHDGEGVVLKTGIFGGIFVELKGVNGDATSSN</sequence>